<protein>
    <submittedName>
        <fullName evidence="9">Glutathione ABC transporter permease</fullName>
    </submittedName>
</protein>
<evidence type="ECO:0000256" key="7">
    <source>
        <dbReference type="RuleBase" id="RU363032"/>
    </source>
</evidence>
<dbReference type="AlphaFoldDB" id="A0A8J3IMD6"/>
<comment type="subcellular location">
    <subcellularLocation>
        <location evidence="1 7">Cell membrane</location>
        <topology evidence="1 7">Multi-pass membrane protein</topology>
    </subcellularLocation>
</comment>
<feature type="transmembrane region" description="Helical" evidence="7">
    <location>
        <begin position="9"/>
        <end position="30"/>
    </location>
</feature>
<evidence type="ECO:0000256" key="2">
    <source>
        <dbReference type="ARBA" id="ARBA00022448"/>
    </source>
</evidence>
<dbReference type="InterPro" id="IPR045621">
    <property type="entry name" value="BPD_transp_1_N"/>
</dbReference>
<keyword evidence="10" id="KW-1185">Reference proteome</keyword>
<dbReference type="PROSITE" id="PS50928">
    <property type="entry name" value="ABC_TM1"/>
    <property type="match status" value="1"/>
</dbReference>
<dbReference type="Pfam" id="PF19300">
    <property type="entry name" value="BPD_transp_1_N"/>
    <property type="match status" value="1"/>
</dbReference>
<organism evidence="9 10">
    <name type="scientific">Reticulibacter mediterranei</name>
    <dbReference type="NCBI Taxonomy" id="2778369"/>
    <lineage>
        <taxon>Bacteria</taxon>
        <taxon>Bacillati</taxon>
        <taxon>Chloroflexota</taxon>
        <taxon>Ktedonobacteria</taxon>
        <taxon>Ktedonobacterales</taxon>
        <taxon>Reticulibacteraceae</taxon>
        <taxon>Reticulibacter</taxon>
    </lineage>
</organism>
<dbReference type="SUPFAM" id="SSF161098">
    <property type="entry name" value="MetI-like"/>
    <property type="match status" value="1"/>
</dbReference>
<keyword evidence="6 7" id="KW-0472">Membrane</keyword>
<evidence type="ECO:0000256" key="1">
    <source>
        <dbReference type="ARBA" id="ARBA00004651"/>
    </source>
</evidence>
<dbReference type="CDD" id="cd06261">
    <property type="entry name" value="TM_PBP2"/>
    <property type="match status" value="1"/>
</dbReference>
<feature type="transmembrane region" description="Helical" evidence="7">
    <location>
        <begin position="286"/>
        <end position="312"/>
    </location>
</feature>
<gene>
    <name evidence="9" type="primary">oppB</name>
    <name evidence="9" type="ORF">KSF_051230</name>
</gene>
<dbReference type="Proteomes" id="UP000597444">
    <property type="component" value="Unassembled WGS sequence"/>
</dbReference>
<proteinExistence type="inferred from homology"/>
<accession>A0A8J3IMD6</accession>
<evidence type="ECO:0000313" key="9">
    <source>
        <dbReference type="EMBL" id="GHO95075.1"/>
    </source>
</evidence>
<dbReference type="Pfam" id="PF00528">
    <property type="entry name" value="BPD_transp_1"/>
    <property type="match status" value="1"/>
</dbReference>
<name>A0A8J3IMD6_9CHLR</name>
<evidence type="ECO:0000256" key="3">
    <source>
        <dbReference type="ARBA" id="ARBA00022475"/>
    </source>
</evidence>
<dbReference type="RefSeq" id="WP_220205778.1">
    <property type="nucleotide sequence ID" value="NZ_BNJK01000001.1"/>
</dbReference>
<dbReference type="EMBL" id="BNJK01000001">
    <property type="protein sequence ID" value="GHO95075.1"/>
    <property type="molecule type" value="Genomic_DNA"/>
</dbReference>
<sequence>MIRFFVKRLLGLIFVIIGVTFITFIMGYFAPGDPIRDLMGEKFNYAIWLRLRHDYGLDLPWYQQYFHYLSNLLHFNLGTSYHFQNRAVWDILKEGVPISSELVFWGFLLQLVLGIPLGIISALRARTWVDTVNMTVMLTIYALPSFVLAVFAQILVLQFNKVTGIEWPVSQWGAPWQYDWTDFQYKLVPILVFGAAGFAYFSRLTRTSLLEVLGQDYVRTARAKGLLERVVVYRHAFRNALIPLVTVIGLSFGLLVAGSFFIEQIFNIPGIARITINSIYQRDYPVIQATTMLIAIGVVFGNLLSDVLYAVVDPRIKVE</sequence>
<feature type="domain" description="ABC transmembrane type-1" evidence="8">
    <location>
        <begin position="96"/>
        <end position="305"/>
    </location>
</feature>
<comment type="caution">
    <text evidence="9">The sequence shown here is derived from an EMBL/GenBank/DDBJ whole genome shotgun (WGS) entry which is preliminary data.</text>
</comment>
<reference evidence="9" key="1">
    <citation type="submission" date="2020-10" db="EMBL/GenBank/DDBJ databases">
        <title>Taxonomic study of unclassified bacteria belonging to the class Ktedonobacteria.</title>
        <authorList>
            <person name="Yabe S."/>
            <person name="Wang C.M."/>
            <person name="Zheng Y."/>
            <person name="Sakai Y."/>
            <person name="Cavaletti L."/>
            <person name="Monciardini P."/>
            <person name="Donadio S."/>
        </authorList>
    </citation>
    <scope>NUCLEOTIDE SEQUENCE</scope>
    <source>
        <strain evidence="9">ID150040</strain>
    </source>
</reference>
<dbReference type="Gene3D" id="1.10.3720.10">
    <property type="entry name" value="MetI-like"/>
    <property type="match status" value="1"/>
</dbReference>
<keyword evidence="3" id="KW-1003">Cell membrane</keyword>
<dbReference type="InterPro" id="IPR000515">
    <property type="entry name" value="MetI-like"/>
</dbReference>
<evidence type="ECO:0000256" key="4">
    <source>
        <dbReference type="ARBA" id="ARBA00022692"/>
    </source>
</evidence>
<evidence type="ECO:0000256" key="5">
    <source>
        <dbReference type="ARBA" id="ARBA00022989"/>
    </source>
</evidence>
<evidence type="ECO:0000313" key="10">
    <source>
        <dbReference type="Proteomes" id="UP000597444"/>
    </source>
</evidence>
<feature type="transmembrane region" description="Helical" evidence="7">
    <location>
        <begin position="135"/>
        <end position="159"/>
    </location>
</feature>
<comment type="similarity">
    <text evidence="7">Belongs to the binding-protein-dependent transport system permease family.</text>
</comment>
<feature type="transmembrane region" description="Helical" evidence="7">
    <location>
        <begin position="102"/>
        <end position="123"/>
    </location>
</feature>
<dbReference type="GO" id="GO:0055085">
    <property type="term" value="P:transmembrane transport"/>
    <property type="evidence" value="ECO:0007669"/>
    <property type="project" value="InterPro"/>
</dbReference>
<dbReference type="PANTHER" id="PTHR43163:SF7">
    <property type="entry name" value="DIPEPTIDE-TRANSPORT INTEGRAL MEMBRANE PROTEIN ABC TRANSPORTER DPPB-RELATED"/>
    <property type="match status" value="1"/>
</dbReference>
<evidence type="ECO:0000256" key="6">
    <source>
        <dbReference type="ARBA" id="ARBA00023136"/>
    </source>
</evidence>
<dbReference type="GO" id="GO:0005886">
    <property type="term" value="C:plasma membrane"/>
    <property type="evidence" value="ECO:0007669"/>
    <property type="project" value="UniProtKB-SubCell"/>
</dbReference>
<evidence type="ECO:0000259" key="8">
    <source>
        <dbReference type="PROSITE" id="PS50928"/>
    </source>
</evidence>
<feature type="transmembrane region" description="Helical" evidence="7">
    <location>
        <begin position="183"/>
        <end position="201"/>
    </location>
</feature>
<keyword evidence="2 7" id="KW-0813">Transport</keyword>
<feature type="transmembrane region" description="Helical" evidence="7">
    <location>
        <begin position="241"/>
        <end position="266"/>
    </location>
</feature>
<keyword evidence="4 7" id="KW-0812">Transmembrane</keyword>
<keyword evidence="5 7" id="KW-1133">Transmembrane helix</keyword>
<dbReference type="PANTHER" id="PTHR43163">
    <property type="entry name" value="DIPEPTIDE TRANSPORT SYSTEM PERMEASE PROTEIN DPPB-RELATED"/>
    <property type="match status" value="1"/>
</dbReference>
<dbReference type="InterPro" id="IPR035906">
    <property type="entry name" value="MetI-like_sf"/>
</dbReference>